<dbReference type="InterPro" id="IPR038072">
    <property type="entry name" value="GspK_central_sf"/>
</dbReference>
<dbReference type="OrthoDB" id="7226260at2"/>
<keyword evidence="13" id="KW-1185">Reference proteome</keyword>
<reference evidence="12 13" key="1">
    <citation type="submission" date="2017-08" db="EMBL/GenBank/DDBJ databases">
        <title>Complete genome sequence of Gluconacetobacter saccharivorans CV1 isolated from Fermented Vinegar.</title>
        <authorList>
            <person name="Kim S.-Y."/>
        </authorList>
    </citation>
    <scope>NUCLEOTIDE SEQUENCE [LARGE SCALE GENOMIC DNA]</scope>
    <source>
        <strain evidence="12 13">CV1</strain>
    </source>
</reference>
<evidence type="ECO:0000256" key="3">
    <source>
        <dbReference type="ARBA" id="ARBA00022448"/>
    </source>
</evidence>
<keyword evidence="9 10" id="KW-0472">Membrane</keyword>
<evidence type="ECO:0000256" key="7">
    <source>
        <dbReference type="ARBA" id="ARBA00022927"/>
    </source>
</evidence>
<dbReference type="AlphaFoldDB" id="A0A347WFM1"/>
<evidence type="ECO:0000256" key="5">
    <source>
        <dbReference type="ARBA" id="ARBA00022519"/>
    </source>
</evidence>
<evidence type="ECO:0000256" key="1">
    <source>
        <dbReference type="ARBA" id="ARBA00004533"/>
    </source>
</evidence>
<dbReference type="InterPro" id="IPR049031">
    <property type="entry name" value="T2SSK_SAM-like_1st"/>
</dbReference>
<protein>
    <submittedName>
        <fullName evidence="12">General secretion pathway protein K</fullName>
    </submittedName>
</protein>
<dbReference type="Pfam" id="PF21687">
    <property type="entry name" value="T2SSK_1st"/>
    <property type="match status" value="1"/>
</dbReference>
<dbReference type="PANTHER" id="PTHR38831">
    <property type="entry name" value="TYPE II SECRETION SYSTEM PROTEIN K"/>
    <property type="match status" value="1"/>
</dbReference>
<keyword evidence="7" id="KW-0653">Protein transport</keyword>
<dbReference type="Gene3D" id="1.10.40.60">
    <property type="entry name" value="EpsJ-like"/>
    <property type="match status" value="1"/>
</dbReference>
<name>A0A347WFM1_9PROT</name>
<keyword evidence="6 10" id="KW-0812">Transmembrane</keyword>
<keyword evidence="3" id="KW-0813">Transport</keyword>
<dbReference type="InterPro" id="IPR005628">
    <property type="entry name" value="GspK"/>
</dbReference>
<evidence type="ECO:0000313" key="12">
    <source>
        <dbReference type="EMBL" id="AXY23664.1"/>
    </source>
</evidence>
<proteinExistence type="inferred from homology"/>
<dbReference type="EMBL" id="CP023036">
    <property type="protein sequence ID" value="AXY23664.1"/>
    <property type="molecule type" value="Genomic_DNA"/>
</dbReference>
<keyword evidence="4" id="KW-1003">Cell membrane</keyword>
<dbReference type="SUPFAM" id="SSF158544">
    <property type="entry name" value="GspK insert domain-like"/>
    <property type="match status" value="1"/>
</dbReference>
<dbReference type="GO" id="GO:0009306">
    <property type="term" value="P:protein secretion"/>
    <property type="evidence" value="ECO:0007669"/>
    <property type="project" value="InterPro"/>
</dbReference>
<evidence type="ECO:0000313" key="13">
    <source>
        <dbReference type="Proteomes" id="UP000264120"/>
    </source>
</evidence>
<evidence type="ECO:0000256" key="8">
    <source>
        <dbReference type="ARBA" id="ARBA00022989"/>
    </source>
</evidence>
<comment type="subcellular location">
    <subcellularLocation>
        <location evidence="1">Cell inner membrane</location>
    </subcellularLocation>
</comment>
<keyword evidence="5" id="KW-0997">Cell inner membrane</keyword>
<evidence type="ECO:0000256" key="6">
    <source>
        <dbReference type="ARBA" id="ARBA00022692"/>
    </source>
</evidence>
<keyword evidence="8 10" id="KW-1133">Transmembrane helix</keyword>
<evidence type="ECO:0000259" key="11">
    <source>
        <dbReference type="Pfam" id="PF21687"/>
    </source>
</evidence>
<evidence type="ECO:0000256" key="2">
    <source>
        <dbReference type="ARBA" id="ARBA00007246"/>
    </source>
</evidence>
<dbReference type="GO" id="GO:0005886">
    <property type="term" value="C:plasma membrane"/>
    <property type="evidence" value="ECO:0007669"/>
    <property type="project" value="UniProtKB-SubCell"/>
</dbReference>
<comment type="similarity">
    <text evidence="2">Belongs to the GSP K family.</text>
</comment>
<gene>
    <name evidence="12" type="ORF">CD178_02918</name>
</gene>
<evidence type="ECO:0000256" key="9">
    <source>
        <dbReference type="ARBA" id="ARBA00023136"/>
    </source>
</evidence>
<dbReference type="KEGG" id="ksc:CD178_02918"/>
<feature type="domain" description="T2SS protein K first SAM-like" evidence="11">
    <location>
        <begin position="105"/>
        <end position="195"/>
    </location>
</feature>
<dbReference type="PANTHER" id="PTHR38831:SF2">
    <property type="entry name" value="TYPE II SECRETION SYSTEM PROTEIN K"/>
    <property type="match status" value="1"/>
</dbReference>
<feature type="transmembrane region" description="Helical" evidence="10">
    <location>
        <begin position="12"/>
        <end position="33"/>
    </location>
</feature>
<organism evidence="12 13">
    <name type="scientific">Komagataeibacter saccharivorans</name>
    <dbReference type="NCBI Taxonomy" id="265959"/>
    <lineage>
        <taxon>Bacteria</taxon>
        <taxon>Pseudomonadati</taxon>
        <taxon>Pseudomonadota</taxon>
        <taxon>Alphaproteobacteria</taxon>
        <taxon>Acetobacterales</taxon>
        <taxon>Acetobacteraceae</taxon>
        <taxon>Komagataeibacter</taxon>
    </lineage>
</organism>
<sequence length="275" mass="29576">MKARWLAGEDNGFALLVVLWTMVMLSFLAFAIIATGRRQMRMAALERLHAQLQAQADGGVWEAAFHLLDPARGHWSADGVIHQVRHDRIVIQYRIVSEGGKVNPNLASPDLLAALLRVIGAQDRIAQTVAANIRAWRFPLQQGATPPAGSAAAYVAAGLTYGPPGAPFQTPEETGLVLGMTPGLTRQLLPYLSLYWDADPILSLASPVVRQALVMTGRNPAPDDEARAQTIVGIDVTVTDTSGARALRHAVITAQPGGNAASPVRIVQWDMPQNY</sequence>
<dbReference type="Proteomes" id="UP000264120">
    <property type="component" value="Chromosome"/>
</dbReference>
<dbReference type="RefSeq" id="WP_118963459.1">
    <property type="nucleotide sequence ID" value="NZ_CP023036.1"/>
</dbReference>
<evidence type="ECO:0000256" key="4">
    <source>
        <dbReference type="ARBA" id="ARBA00022475"/>
    </source>
</evidence>
<accession>A0A347WFM1</accession>
<evidence type="ECO:0000256" key="10">
    <source>
        <dbReference type="SAM" id="Phobius"/>
    </source>
</evidence>